<dbReference type="AlphaFoldDB" id="D7MKP0"/>
<proteinExistence type="predicted"/>
<dbReference type="SMART" id="SM00767">
    <property type="entry name" value="DCD"/>
    <property type="match status" value="1"/>
</dbReference>
<feature type="compositionally biased region" description="Basic and acidic residues" evidence="1">
    <location>
        <begin position="292"/>
        <end position="301"/>
    </location>
</feature>
<feature type="region of interest" description="Disordered" evidence="1">
    <location>
        <begin position="382"/>
        <end position="408"/>
    </location>
</feature>
<protein>
    <recommendedName>
        <fullName evidence="2">DCD domain-containing protein</fullName>
    </recommendedName>
</protein>
<dbReference type="InterPro" id="IPR013989">
    <property type="entry name" value="Dev_and_cell_death_domain"/>
</dbReference>
<name>D7MKP0_ARALL</name>
<keyword evidence="4" id="KW-1185">Reference proteome</keyword>
<feature type="region of interest" description="Disordered" evidence="1">
    <location>
        <begin position="461"/>
        <end position="480"/>
    </location>
</feature>
<organism evidence="4">
    <name type="scientific">Arabidopsis lyrata subsp. lyrata</name>
    <name type="common">Lyre-leaved rock-cress</name>
    <dbReference type="NCBI Taxonomy" id="81972"/>
    <lineage>
        <taxon>Eukaryota</taxon>
        <taxon>Viridiplantae</taxon>
        <taxon>Streptophyta</taxon>
        <taxon>Embryophyta</taxon>
        <taxon>Tracheophyta</taxon>
        <taxon>Spermatophyta</taxon>
        <taxon>Magnoliopsida</taxon>
        <taxon>eudicotyledons</taxon>
        <taxon>Gunneridae</taxon>
        <taxon>Pentapetalae</taxon>
        <taxon>rosids</taxon>
        <taxon>malvids</taxon>
        <taxon>Brassicales</taxon>
        <taxon>Brassicaceae</taxon>
        <taxon>Camelineae</taxon>
        <taxon>Arabidopsis</taxon>
    </lineage>
</organism>
<dbReference type="PANTHER" id="PTHR46444:SF3">
    <property type="entry name" value="DCD (DEVELOPMENT AND CELL DEATH) DOMAIN PROTEIN"/>
    <property type="match status" value="1"/>
</dbReference>
<reference evidence="4" key="1">
    <citation type="journal article" date="2011" name="Nat. Genet.">
        <title>The Arabidopsis lyrata genome sequence and the basis of rapid genome size change.</title>
        <authorList>
            <person name="Hu T.T."/>
            <person name="Pattyn P."/>
            <person name="Bakker E.G."/>
            <person name="Cao J."/>
            <person name="Cheng J.-F."/>
            <person name="Clark R.M."/>
            <person name="Fahlgren N."/>
            <person name="Fawcett J.A."/>
            <person name="Grimwood J."/>
            <person name="Gundlach H."/>
            <person name="Haberer G."/>
            <person name="Hollister J.D."/>
            <person name="Ossowski S."/>
            <person name="Ottilar R.P."/>
            <person name="Salamov A.A."/>
            <person name="Schneeberger K."/>
            <person name="Spannagl M."/>
            <person name="Wang X."/>
            <person name="Yang L."/>
            <person name="Nasrallah M.E."/>
            <person name="Bergelson J."/>
            <person name="Carrington J.C."/>
            <person name="Gaut B.S."/>
            <person name="Schmutz J."/>
            <person name="Mayer K.F.X."/>
            <person name="Van de Peer Y."/>
            <person name="Grigoriev I.V."/>
            <person name="Nordborg M."/>
            <person name="Weigel D."/>
            <person name="Guo Y.-L."/>
        </authorList>
    </citation>
    <scope>NUCLEOTIDE SEQUENCE [LARGE SCALE GENOMIC DNA]</scope>
    <source>
        <strain evidence="4">cv. MN47</strain>
    </source>
</reference>
<evidence type="ECO:0000313" key="4">
    <source>
        <dbReference type="Proteomes" id="UP000008694"/>
    </source>
</evidence>
<dbReference type="EMBL" id="GL348720">
    <property type="protein sequence ID" value="EFH42720.1"/>
    <property type="molecule type" value="Genomic_DNA"/>
</dbReference>
<feature type="compositionally biased region" description="Low complexity" evidence="1">
    <location>
        <begin position="597"/>
        <end position="642"/>
    </location>
</feature>
<sequence>METEMEFSDGEQTNAYAHVTASQYFASPVYNRSLVAAYGNSAVGLEKGIETIQDHQENLPGYIFMCNGRTKTDCYRYRVFGIPRGRKDVVESIKPGMKLFLYDFEKRLLYGVYEATGGGRLDIEPEAFDKKYPAQVGFRIVMNCLPLPENIFKSAIYENYKGSKFKQELSPHQVMSLLSLFRPFTAPELDLLPNRLAYRASAPRTLSFEERFIAATQVRNASSVLDPLSARHAEPRLSSLMAHQSVPRTSLLQHSCSRQDDYTTPPRESLSNLNQPYYPTEARQQRLLGDPSRSDPPRSEPPRSSIQDPQLKYLTILSNIRRYGSASDRLASENEYYPATPSEKDQFASPYSDNKYYPSTLSANEHPSASAANGSVYRSEFYTSASQKEGEASEQHEIPSGTYNHPEASTVSYTTVSIQPDMQAVSVAQSHTKTAGYPTPAHGEASQPPAGAIGYTHQPQTVAGNYSTNSQPGNVEESTQSYAGTDSYSQQQYYAAMGHTTQLYAGGTGYIQKPHEIGYAQQPHAAATGYSQQPHAAATGYSQVPYAAATGYSQVPYAAATGYSQQPYAAATGYSQQPYAAATGYSQQPHAATAGYSQQPHSAATAHAQQSHAAATAHAQQSHAAATAHAQQPPSAATAHAQYTTQPHAQAVEYTMQPHAQAVGYMPQYHAQTVVYSQQGVTQGSVPGTPGTADWNAANQAYSATGDWNVVNQSYYPHTADATTTYYQTS</sequence>
<feature type="region of interest" description="Disordered" evidence="1">
    <location>
        <begin position="429"/>
        <end position="453"/>
    </location>
</feature>
<evidence type="ECO:0000313" key="3">
    <source>
        <dbReference type="EMBL" id="EFH42720.1"/>
    </source>
</evidence>
<dbReference type="PANTHER" id="PTHR46444">
    <property type="entry name" value="DCD (DEVELOPMENT AND CELL DEATH) DOMAIN PROTEIN-RELATED"/>
    <property type="match status" value="1"/>
</dbReference>
<feature type="compositionally biased region" description="Basic and acidic residues" evidence="1">
    <location>
        <begin position="388"/>
        <end position="397"/>
    </location>
</feature>
<feature type="domain" description="DCD" evidence="2">
    <location>
        <begin position="57"/>
        <end position="183"/>
    </location>
</feature>
<gene>
    <name evidence="3" type="ORF">ARALYDRAFT_496360</name>
</gene>
<evidence type="ECO:0000259" key="2">
    <source>
        <dbReference type="PROSITE" id="PS51222"/>
    </source>
</evidence>
<dbReference type="eggNOG" id="ENOG502QY8D">
    <property type="taxonomic scope" value="Eukaryota"/>
</dbReference>
<feature type="region of interest" description="Disordered" evidence="1">
    <location>
        <begin position="250"/>
        <end position="311"/>
    </location>
</feature>
<dbReference type="OrthoDB" id="1920894at2759"/>
<evidence type="ECO:0000256" key="1">
    <source>
        <dbReference type="SAM" id="MobiDB-lite"/>
    </source>
</evidence>
<dbReference type="Pfam" id="PF10539">
    <property type="entry name" value="Dev_Cell_Death"/>
    <property type="match status" value="1"/>
</dbReference>
<dbReference type="Gramene" id="fgenesh2_kg.8__2176__AT5G61910.2">
    <property type="protein sequence ID" value="fgenesh2_kg.8__2176__AT5G61910.2"/>
    <property type="gene ID" value="fgenesh2_kg.8__2176__AT5G61910.2"/>
</dbReference>
<dbReference type="PROSITE" id="PS51222">
    <property type="entry name" value="DCD"/>
    <property type="match status" value="1"/>
</dbReference>
<accession>D7MKP0</accession>
<dbReference type="Proteomes" id="UP000008694">
    <property type="component" value="Unassembled WGS sequence"/>
</dbReference>
<dbReference type="STRING" id="81972.D7MKP0"/>
<feature type="region of interest" description="Disordered" evidence="1">
    <location>
        <begin position="591"/>
        <end position="644"/>
    </location>
</feature>
<dbReference type="HOGENOM" id="CLU_376159_0_0_1"/>